<feature type="compositionally biased region" description="Basic and acidic residues" evidence="1">
    <location>
        <begin position="25"/>
        <end position="50"/>
    </location>
</feature>
<comment type="caution">
    <text evidence="2">The sequence shown here is derived from an EMBL/GenBank/DDBJ whole genome shotgun (WGS) entry which is preliminary data.</text>
</comment>
<evidence type="ECO:0000313" key="3">
    <source>
        <dbReference type="Proteomes" id="UP001530400"/>
    </source>
</evidence>
<feature type="region of interest" description="Disordered" evidence="1">
    <location>
        <begin position="1"/>
        <end position="52"/>
    </location>
</feature>
<gene>
    <name evidence="2" type="ORF">ACHAWO_011398</name>
</gene>
<dbReference type="EMBL" id="JALLPJ020001197">
    <property type="protein sequence ID" value="KAL3774367.1"/>
    <property type="molecule type" value="Genomic_DNA"/>
</dbReference>
<evidence type="ECO:0000256" key="1">
    <source>
        <dbReference type="SAM" id="MobiDB-lite"/>
    </source>
</evidence>
<reference evidence="2 3" key="1">
    <citation type="submission" date="2024-10" db="EMBL/GenBank/DDBJ databases">
        <title>Updated reference genomes for cyclostephanoid diatoms.</title>
        <authorList>
            <person name="Roberts W.R."/>
            <person name="Alverson A.J."/>
        </authorList>
    </citation>
    <scope>NUCLEOTIDE SEQUENCE [LARGE SCALE GENOMIC DNA]</scope>
    <source>
        <strain evidence="2 3">AJA010-31</strain>
    </source>
</reference>
<dbReference type="Proteomes" id="UP001530400">
    <property type="component" value="Unassembled WGS sequence"/>
</dbReference>
<accession>A0ABD3NH96</accession>
<evidence type="ECO:0000313" key="2">
    <source>
        <dbReference type="EMBL" id="KAL3774367.1"/>
    </source>
</evidence>
<organism evidence="2 3">
    <name type="scientific">Cyclotella atomus</name>
    <dbReference type="NCBI Taxonomy" id="382360"/>
    <lineage>
        <taxon>Eukaryota</taxon>
        <taxon>Sar</taxon>
        <taxon>Stramenopiles</taxon>
        <taxon>Ochrophyta</taxon>
        <taxon>Bacillariophyta</taxon>
        <taxon>Coscinodiscophyceae</taxon>
        <taxon>Thalassiosirophycidae</taxon>
        <taxon>Stephanodiscales</taxon>
        <taxon>Stephanodiscaceae</taxon>
        <taxon>Cyclotella</taxon>
    </lineage>
</organism>
<proteinExistence type="predicted"/>
<name>A0ABD3NH96_9STRA</name>
<dbReference type="AlphaFoldDB" id="A0ABD3NH96"/>
<keyword evidence="3" id="KW-1185">Reference proteome</keyword>
<sequence length="182" mass="20164">MGRSQVQRNKTHGRPGQTGRGRGSAGRDDRSSRKRQDLSKLGDNSYRFENKPTNALDAADDYDGLLDAIHLSSYIEPDDLLDDSVKEQRQDYLSIDVADMAKCFDHLPMAARLNIPLHVGRHLEELYGGIRKKTLAELREDAIVKSVAVGEVKVLGASSSAKEANADKDEDDLEAWLDDIIS</sequence>
<protein>
    <submittedName>
        <fullName evidence="2">Uncharacterized protein</fullName>
    </submittedName>
</protein>